<protein>
    <submittedName>
        <fullName evidence="2">Uncharacterized protein</fullName>
    </submittedName>
</protein>
<name>A0A9X3EEJ0_9GAMM</name>
<dbReference type="AlphaFoldDB" id="A0A9X3EEJ0"/>
<organism evidence="2 3">
    <name type="scientific">Parathalassolituus penaei</name>
    <dbReference type="NCBI Taxonomy" id="2997323"/>
    <lineage>
        <taxon>Bacteria</taxon>
        <taxon>Pseudomonadati</taxon>
        <taxon>Pseudomonadota</taxon>
        <taxon>Gammaproteobacteria</taxon>
        <taxon>Oceanospirillales</taxon>
        <taxon>Oceanospirillaceae</taxon>
        <taxon>Parathalassolituus</taxon>
    </lineage>
</organism>
<gene>
    <name evidence="2" type="ORF">OUO13_13165</name>
</gene>
<reference evidence="2" key="1">
    <citation type="submission" date="2022-11" db="EMBL/GenBank/DDBJ databases">
        <title>Parathalassolutuus dongxingensis gen. nov., sp. nov., a novel member of family Oceanospirillaceae isolated from a coastal shrimp pond in Guangxi, China.</title>
        <authorList>
            <person name="Chen H."/>
        </authorList>
    </citation>
    <scope>NUCLEOTIDE SEQUENCE</scope>
    <source>
        <strain evidence="2">G-43</strain>
    </source>
</reference>
<comment type="caution">
    <text evidence="2">The sequence shown here is derived from an EMBL/GenBank/DDBJ whole genome shotgun (WGS) entry which is preliminary data.</text>
</comment>
<keyword evidence="3" id="KW-1185">Reference proteome</keyword>
<evidence type="ECO:0000256" key="1">
    <source>
        <dbReference type="SAM" id="Phobius"/>
    </source>
</evidence>
<keyword evidence="1" id="KW-1133">Transmembrane helix</keyword>
<evidence type="ECO:0000313" key="3">
    <source>
        <dbReference type="Proteomes" id="UP001150830"/>
    </source>
</evidence>
<evidence type="ECO:0000313" key="2">
    <source>
        <dbReference type="EMBL" id="MCY0966137.1"/>
    </source>
</evidence>
<feature type="transmembrane region" description="Helical" evidence="1">
    <location>
        <begin position="106"/>
        <end position="126"/>
    </location>
</feature>
<feature type="transmembrane region" description="Helical" evidence="1">
    <location>
        <begin position="71"/>
        <end position="94"/>
    </location>
</feature>
<dbReference type="EMBL" id="JAPNOA010000039">
    <property type="protein sequence ID" value="MCY0966137.1"/>
    <property type="molecule type" value="Genomic_DNA"/>
</dbReference>
<dbReference type="Proteomes" id="UP001150830">
    <property type="component" value="Unassembled WGS sequence"/>
</dbReference>
<keyword evidence="1" id="KW-0472">Membrane</keyword>
<accession>A0A9X3EEJ0</accession>
<keyword evidence="1" id="KW-0812">Transmembrane</keyword>
<feature type="transmembrane region" description="Helical" evidence="1">
    <location>
        <begin position="35"/>
        <end position="59"/>
    </location>
</feature>
<proteinExistence type="predicted"/>
<sequence>MSLMMAILAAYFSFISFDNLSDGKAGQIISNLTGYAVTLMSILVASGAIVMSVAGSRLIRNMTQTGHYKMLIDSMLCSGCVFLVASLVGVVFMYTPAVYDRYGVALLSSLFSVGMYSFVVSTHYLYKVLLRINN</sequence>
<dbReference type="RefSeq" id="WP_283174348.1">
    <property type="nucleotide sequence ID" value="NZ_JAPNOA010000039.1"/>
</dbReference>